<reference evidence="2" key="1">
    <citation type="submission" date="2020-02" db="EMBL/GenBank/DDBJ databases">
        <authorList>
            <person name="Meier V. D."/>
        </authorList>
    </citation>
    <scope>NUCLEOTIDE SEQUENCE</scope>
    <source>
        <strain evidence="2">AVDCRST_MAG49</strain>
    </source>
</reference>
<dbReference type="InterPro" id="IPR050270">
    <property type="entry name" value="DegV_domain_contain"/>
</dbReference>
<organism evidence="2">
    <name type="scientific">uncultured Thermomicrobiales bacterium</name>
    <dbReference type="NCBI Taxonomy" id="1645740"/>
    <lineage>
        <taxon>Bacteria</taxon>
        <taxon>Pseudomonadati</taxon>
        <taxon>Thermomicrobiota</taxon>
        <taxon>Thermomicrobia</taxon>
        <taxon>Thermomicrobiales</taxon>
        <taxon>environmental samples</taxon>
    </lineage>
</organism>
<dbReference type="Gene3D" id="3.40.50.10170">
    <property type="match status" value="1"/>
</dbReference>
<dbReference type="AlphaFoldDB" id="A0A6J4UTL8"/>
<dbReference type="Pfam" id="PF02645">
    <property type="entry name" value="DegV"/>
    <property type="match status" value="1"/>
</dbReference>
<dbReference type="InterPro" id="IPR003797">
    <property type="entry name" value="DegV"/>
</dbReference>
<dbReference type="NCBIfam" id="TIGR00762">
    <property type="entry name" value="DegV"/>
    <property type="match status" value="1"/>
</dbReference>
<dbReference type="InterPro" id="IPR043168">
    <property type="entry name" value="DegV_C"/>
</dbReference>
<protein>
    <submittedName>
        <fullName evidence="2">DegV family protein</fullName>
    </submittedName>
</protein>
<gene>
    <name evidence="2" type="ORF">AVDCRST_MAG49-2359</name>
</gene>
<evidence type="ECO:0000313" key="2">
    <source>
        <dbReference type="EMBL" id="CAA9558765.1"/>
    </source>
</evidence>
<name>A0A6J4UTL8_9BACT</name>
<proteinExistence type="predicted"/>
<dbReference type="PROSITE" id="PS51482">
    <property type="entry name" value="DEGV"/>
    <property type="match status" value="1"/>
</dbReference>
<evidence type="ECO:0000256" key="1">
    <source>
        <dbReference type="ARBA" id="ARBA00023121"/>
    </source>
</evidence>
<dbReference type="Gene3D" id="3.30.1180.10">
    <property type="match status" value="1"/>
</dbReference>
<dbReference type="PANTHER" id="PTHR33434:SF2">
    <property type="entry name" value="FATTY ACID-BINDING PROTEIN TM_1468"/>
    <property type="match status" value="1"/>
</dbReference>
<dbReference type="GO" id="GO:0008289">
    <property type="term" value="F:lipid binding"/>
    <property type="evidence" value="ECO:0007669"/>
    <property type="project" value="UniProtKB-KW"/>
</dbReference>
<keyword evidence="1" id="KW-0446">Lipid-binding</keyword>
<sequence length="282" mass="30001">MARVAIVTDSTADLPPEIARRAGITVVPLNVHFGDEVFRDGVDLTTGDFLRRLGSSDRLPTTSQPSAGLFTETYRRLATDHDAIVSVHISGKLSGTVGAATIARDDVASEVAVEVVDSATASMALGLLALRGAALAEEGLDGSAIAARLRAEAPGHHMVFFVDTLEYLRRGGRIGAARALLGSILDLKPILRVEDGVIVPLERTRTRVRARRSLVGFVRGLPTVARLAVLHNSTPDEARELADEFRLIVPRDEVLIAEMGPVIDTHVGPGAMGVAVAERMEP</sequence>
<dbReference type="SUPFAM" id="SSF82549">
    <property type="entry name" value="DAK1/DegV-like"/>
    <property type="match status" value="1"/>
</dbReference>
<dbReference type="PANTHER" id="PTHR33434">
    <property type="entry name" value="DEGV DOMAIN-CONTAINING PROTEIN DR_1986-RELATED"/>
    <property type="match status" value="1"/>
</dbReference>
<dbReference type="EMBL" id="CADCWG010000156">
    <property type="protein sequence ID" value="CAA9558765.1"/>
    <property type="molecule type" value="Genomic_DNA"/>
</dbReference>
<accession>A0A6J4UTL8</accession>